<evidence type="ECO:0000313" key="1">
    <source>
        <dbReference type="EMBL" id="KIK31859.1"/>
    </source>
</evidence>
<reference evidence="1 2" key="1">
    <citation type="submission" date="2014-04" db="EMBL/GenBank/DDBJ databases">
        <authorList>
            <consortium name="DOE Joint Genome Institute"/>
            <person name="Kuo A."/>
            <person name="Ruytinx J."/>
            <person name="Rineau F."/>
            <person name="Colpaert J."/>
            <person name="Kohler A."/>
            <person name="Nagy L.G."/>
            <person name="Floudas D."/>
            <person name="Copeland A."/>
            <person name="Barry K.W."/>
            <person name="Cichocki N."/>
            <person name="Veneault-Fourrey C."/>
            <person name="LaButti K."/>
            <person name="Lindquist E.A."/>
            <person name="Lipzen A."/>
            <person name="Lundell T."/>
            <person name="Morin E."/>
            <person name="Murat C."/>
            <person name="Sun H."/>
            <person name="Tunlid A."/>
            <person name="Henrissat B."/>
            <person name="Grigoriev I.V."/>
            <person name="Hibbett D.S."/>
            <person name="Martin F."/>
            <person name="Nordberg H.P."/>
            <person name="Cantor M.N."/>
            <person name="Hua S.X."/>
        </authorList>
    </citation>
    <scope>NUCLEOTIDE SEQUENCE [LARGE SCALE GENOMIC DNA]</scope>
    <source>
        <strain evidence="1 2">UH-Slu-Lm8-n1</strain>
    </source>
</reference>
<evidence type="ECO:0000313" key="2">
    <source>
        <dbReference type="Proteomes" id="UP000054485"/>
    </source>
</evidence>
<dbReference type="HOGENOM" id="CLU_3088838_0_0_1"/>
<dbReference type="InParanoid" id="A0A0D0A115"/>
<gene>
    <name evidence="1" type="ORF">CY34DRAFT_19497</name>
</gene>
<protein>
    <submittedName>
        <fullName evidence="1">Uncharacterized protein</fullName>
    </submittedName>
</protein>
<keyword evidence="2" id="KW-1185">Reference proteome</keyword>
<dbReference type="AlphaFoldDB" id="A0A0D0A115"/>
<sequence length="52" mass="5579">MVETLKESSSIDVLTWHLTPSVFTDCTVPSLPLSTHGPPFNGAFSLSPFSSL</sequence>
<accession>A0A0D0A115</accession>
<dbReference type="EMBL" id="KN836581">
    <property type="protein sequence ID" value="KIK31859.1"/>
    <property type="molecule type" value="Genomic_DNA"/>
</dbReference>
<dbReference type="Proteomes" id="UP000054485">
    <property type="component" value="Unassembled WGS sequence"/>
</dbReference>
<proteinExistence type="predicted"/>
<organism evidence="1 2">
    <name type="scientific">Suillus luteus UH-Slu-Lm8-n1</name>
    <dbReference type="NCBI Taxonomy" id="930992"/>
    <lineage>
        <taxon>Eukaryota</taxon>
        <taxon>Fungi</taxon>
        <taxon>Dikarya</taxon>
        <taxon>Basidiomycota</taxon>
        <taxon>Agaricomycotina</taxon>
        <taxon>Agaricomycetes</taxon>
        <taxon>Agaricomycetidae</taxon>
        <taxon>Boletales</taxon>
        <taxon>Suillineae</taxon>
        <taxon>Suillaceae</taxon>
        <taxon>Suillus</taxon>
    </lineage>
</organism>
<name>A0A0D0A115_9AGAM</name>
<reference evidence="2" key="2">
    <citation type="submission" date="2015-01" db="EMBL/GenBank/DDBJ databases">
        <title>Evolutionary Origins and Diversification of the Mycorrhizal Mutualists.</title>
        <authorList>
            <consortium name="DOE Joint Genome Institute"/>
            <consortium name="Mycorrhizal Genomics Consortium"/>
            <person name="Kohler A."/>
            <person name="Kuo A."/>
            <person name="Nagy L.G."/>
            <person name="Floudas D."/>
            <person name="Copeland A."/>
            <person name="Barry K.W."/>
            <person name="Cichocki N."/>
            <person name="Veneault-Fourrey C."/>
            <person name="LaButti K."/>
            <person name="Lindquist E.A."/>
            <person name="Lipzen A."/>
            <person name="Lundell T."/>
            <person name="Morin E."/>
            <person name="Murat C."/>
            <person name="Riley R."/>
            <person name="Ohm R."/>
            <person name="Sun H."/>
            <person name="Tunlid A."/>
            <person name="Henrissat B."/>
            <person name="Grigoriev I.V."/>
            <person name="Hibbett D.S."/>
            <person name="Martin F."/>
        </authorList>
    </citation>
    <scope>NUCLEOTIDE SEQUENCE [LARGE SCALE GENOMIC DNA]</scope>
    <source>
        <strain evidence="2">UH-Slu-Lm8-n1</strain>
    </source>
</reference>